<dbReference type="InterPro" id="IPR017208">
    <property type="entry name" value="UCP037442_abhydr"/>
</dbReference>
<evidence type="ECO:0000313" key="2">
    <source>
        <dbReference type="EMBL" id="TGG92437.1"/>
    </source>
</evidence>
<comment type="caution">
    <text evidence="2">The sequence shown here is derived from an EMBL/GenBank/DDBJ whole genome shotgun (WGS) entry which is preliminary data.</text>
</comment>
<dbReference type="Proteomes" id="UP000297475">
    <property type="component" value="Unassembled WGS sequence"/>
</dbReference>
<dbReference type="OrthoDB" id="9785076at2"/>
<gene>
    <name evidence="2" type="ORF">E4656_13250</name>
</gene>
<protein>
    <submittedName>
        <fullName evidence="2">Alpha/beta fold hydrolase</fullName>
    </submittedName>
</protein>
<name>A0A4Z0W4J6_9GAMM</name>
<keyword evidence="3" id="KW-1185">Reference proteome</keyword>
<dbReference type="PIRSF" id="PIRSF037442">
    <property type="entry name" value="UCP037442_abhydr"/>
    <property type="match status" value="1"/>
</dbReference>
<dbReference type="EMBL" id="SRMF01000005">
    <property type="protein sequence ID" value="TGG92437.1"/>
    <property type="molecule type" value="Genomic_DNA"/>
</dbReference>
<evidence type="ECO:0000259" key="1">
    <source>
        <dbReference type="Pfam" id="PF12146"/>
    </source>
</evidence>
<organism evidence="2 3">
    <name type="scientific">Natronospirillum operosum</name>
    <dbReference type="NCBI Taxonomy" id="2759953"/>
    <lineage>
        <taxon>Bacteria</taxon>
        <taxon>Pseudomonadati</taxon>
        <taxon>Pseudomonadota</taxon>
        <taxon>Gammaproteobacteria</taxon>
        <taxon>Oceanospirillales</taxon>
        <taxon>Natronospirillaceae</taxon>
        <taxon>Natronospirillum</taxon>
    </lineage>
</organism>
<dbReference type="InterPro" id="IPR029058">
    <property type="entry name" value="AB_hydrolase_fold"/>
</dbReference>
<dbReference type="GO" id="GO:0016787">
    <property type="term" value="F:hydrolase activity"/>
    <property type="evidence" value="ECO:0007669"/>
    <property type="project" value="UniProtKB-KW"/>
</dbReference>
<dbReference type="InterPro" id="IPR022742">
    <property type="entry name" value="Hydrolase_4"/>
</dbReference>
<dbReference type="Gene3D" id="3.40.50.1820">
    <property type="entry name" value="alpha/beta hydrolase"/>
    <property type="match status" value="1"/>
</dbReference>
<reference evidence="2 3" key="1">
    <citation type="submission" date="2019-04" db="EMBL/GenBank/DDBJ databases">
        <title>Natronospirillum operosus gen. nov., sp. nov., a haloalkaliphilic satellite isolated from decaying biomass of laboratory culture of cyanobacterium Geitlerinema sp. and proposal of Natronospirillaceae fam. nov. and Saccharospirillaceae fam. nov.</title>
        <authorList>
            <person name="Kevbrin V."/>
            <person name="Boltyanskaya Y."/>
            <person name="Koziaeva V."/>
            <person name="Grouzdev D.S."/>
            <person name="Park M."/>
            <person name="Cho J."/>
        </authorList>
    </citation>
    <scope>NUCLEOTIDE SEQUENCE [LARGE SCALE GENOMIC DNA]</scope>
    <source>
        <strain evidence="2 3">G-116</strain>
    </source>
</reference>
<sequence>MTVQGQDFTFEATDGYPLAGCHYRASEAKGVILIASATGVPQGFYRRFAEYATTQDFSAVTFDYRGIGRSAPRSLKGFEMDFRDWARKDLSALVDWLQNESTPLYLVGHSYGGHALGLIDNHHAIRAACFLGTGAGWHGWMPRLESLRVRFMWHGMAPLLTGLKGYLAWSRLGMGEDLPLGVYQQWKRWCGFPHYFFDDPEYTEVNDQFSAVKTPIQAINAVDDKWAMPRSRDAFMQFYAASVVDSVDLVPQDIGLREIGHMGYFRSRAQSLWPGIIAYFKKHG</sequence>
<dbReference type="SUPFAM" id="SSF53474">
    <property type="entry name" value="alpha/beta-Hydrolases"/>
    <property type="match status" value="1"/>
</dbReference>
<dbReference type="AlphaFoldDB" id="A0A4Z0W4J6"/>
<accession>A0A4Z0W4J6</accession>
<proteinExistence type="predicted"/>
<dbReference type="RefSeq" id="WP_135483770.1">
    <property type="nucleotide sequence ID" value="NZ_SRMF01000005.1"/>
</dbReference>
<dbReference type="Pfam" id="PF12146">
    <property type="entry name" value="Hydrolase_4"/>
    <property type="match status" value="1"/>
</dbReference>
<evidence type="ECO:0000313" key="3">
    <source>
        <dbReference type="Proteomes" id="UP000297475"/>
    </source>
</evidence>
<feature type="domain" description="Serine aminopeptidase S33" evidence="1">
    <location>
        <begin position="27"/>
        <end position="130"/>
    </location>
</feature>
<keyword evidence="2" id="KW-0378">Hydrolase</keyword>